<keyword evidence="1" id="KW-0808">Transferase</keyword>
<reference evidence="4" key="2">
    <citation type="journal article" date="2021" name="Microbiome">
        <title>Successional dynamics and alternative stable states in a saline activated sludge microbial community over 9 years.</title>
        <authorList>
            <person name="Wang Y."/>
            <person name="Ye J."/>
            <person name="Ju F."/>
            <person name="Liu L."/>
            <person name="Boyd J.A."/>
            <person name="Deng Y."/>
            <person name="Parks D.H."/>
            <person name="Jiang X."/>
            <person name="Yin X."/>
            <person name="Woodcroft B.J."/>
            <person name="Tyson G.W."/>
            <person name="Hugenholtz P."/>
            <person name="Polz M.F."/>
            <person name="Zhang T."/>
        </authorList>
    </citation>
    <scope>NUCLEOTIDE SEQUENCE</scope>
    <source>
        <strain evidence="4">HKST-UBA02</strain>
    </source>
</reference>
<dbReference type="SMART" id="SM00563">
    <property type="entry name" value="PlsC"/>
    <property type="match status" value="1"/>
</dbReference>
<evidence type="ECO:0000313" key="5">
    <source>
        <dbReference type="Proteomes" id="UP000739538"/>
    </source>
</evidence>
<protein>
    <submittedName>
        <fullName evidence="4">1-acyl-sn-glycerol-3-phosphate acyltransferase</fullName>
    </submittedName>
</protein>
<dbReference type="GO" id="GO:0006654">
    <property type="term" value="P:phosphatidic acid biosynthetic process"/>
    <property type="evidence" value="ECO:0007669"/>
    <property type="project" value="TreeGrafter"/>
</dbReference>
<reference evidence="4" key="1">
    <citation type="submission" date="2020-04" db="EMBL/GenBank/DDBJ databases">
        <authorList>
            <person name="Zhang T."/>
        </authorList>
    </citation>
    <scope>NUCLEOTIDE SEQUENCE</scope>
    <source>
        <strain evidence="4">HKST-UBA02</strain>
    </source>
</reference>
<comment type="caution">
    <text evidence="4">The sequence shown here is derived from an EMBL/GenBank/DDBJ whole genome shotgun (WGS) entry which is preliminary data.</text>
</comment>
<dbReference type="AlphaFoldDB" id="A0A956SD49"/>
<dbReference type="SUPFAM" id="SSF69593">
    <property type="entry name" value="Glycerol-3-phosphate (1)-acyltransferase"/>
    <property type="match status" value="1"/>
</dbReference>
<dbReference type="PANTHER" id="PTHR10434">
    <property type="entry name" value="1-ACYL-SN-GLYCEROL-3-PHOSPHATE ACYLTRANSFERASE"/>
    <property type="match status" value="1"/>
</dbReference>
<evidence type="ECO:0000259" key="3">
    <source>
        <dbReference type="SMART" id="SM00563"/>
    </source>
</evidence>
<proteinExistence type="predicted"/>
<dbReference type="Pfam" id="PF01553">
    <property type="entry name" value="Acyltransferase"/>
    <property type="match status" value="1"/>
</dbReference>
<gene>
    <name evidence="4" type="ORF">KDA27_04590</name>
</gene>
<dbReference type="GO" id="GO:0003841">
    <property type="term" value="F:1-acylglycerol-3-phosphate O-acyltransferase activity"/>
    <property type="evidence" value="ECO:0007669"/>
    <property type="project" value="TreeGrafter"/>
</dbReference>
<accession>A0A956SD49</accession>
<evidence type="ECO:0000256" key="2">
    <source>
        <dbReference type="ARBA" id="ARBA00023315"/>
    </source>
</evidence>
<dbReference type="PANTHER" id="PTHR10434:SF11">
    <property type="entry name" value="1-ACYL-SN-GLYCEROL-3-PHOSPHATE ACYLTRANSFERASE"/>
    <property type="match status" value="1"/>
</dbReference>
<dbReference type="CDD" id="cd07989">
    <property type="entry name" value="LPLAT_AGPAT-like"/>
    <property type="match status" value="1"/>
</dbReference>
<organism evidence="4 5">
    <name type="scientific">Eiseniibacteriota bacterium</name>
    <dbReference type="NCBI Taxonomy" id="2212470"/>
    <lineage>
        <taxon>Bacteria</taxon>
        <taxon>Candidatus Eiseniibacteriota</taxon>
    </lineage>
</organism>
<dbReference type="EMBL" id="JAGQHS010000015">
    <property type="protein sequence ID" value="MCA9755059.1"/>
    <property type="molecule type" value="Genomic_DNA"/>
</dbReference>
<evidence type="ECO:0000313" key="4">
    <source>
        <dbReference type="EMBL" id="MCA9755059.1"/>
    </source>
</evidence>
<evidence type="ECO:0000256" key="1">
    <source>
        <dbReference type="ARBA" id="ARBA00022679"/>
    </source>
</evidence>
<feature type="domain" description="Phospholipid/glycerol acyltransferase" evidence="3">
    <location>
        <begin position="39"/>
        <end position="151"/>
    </location>
</feature>
<name>A0A956SD49_UNCEI</name>
<dbReference type="Proteomes" id="UP000739538">
    <property type="component" value="Unassembled WGS sequence"/>
</dbReference>
<dbReference type="InterPro" id="IPR002123">
    <property type="entry name" value="Plipid/glycerol_acylTrfase"/>
</dbReference>
<keyword evidence="2 4" id="KW-0012">Acyltransferase</keyword>
<sequence length="217" mass="23696">MSRRRFTYAFSQAGVRTFHGIVFGYEAKGTENVPLDGPCLLAANHKSYIDPPAIGACLEREIRYFAKRELFTLPLFGYVIRQYGAIPVDRAAFDRKTLRLALDILAGGEALLVFPEGTRIRRPGLGDAKEGIALLASQSGVPVVPVWVGHTYEPRRGIFRRIPIEVRFGPPIDFGDGSGTGEGDRRQRYAAMTAQVMAAIAELGGVETPASRVETAS</sequence>